<feature type="compositionally biased region" description="Pro residues" evidence="1">
    <location>
        <begin position="1402"/>
        <end position="1413"/>
    </location>
</feature>
<proteinExistence type="predicted"/>
<dbReference type="InterPro" id="IPR011993">
    <property type="entry name" value="PH-like_dom_sf"/>
</dbReference>
<feature type="compositionally biased region" description="Basic and acidic residues" evidence="1">
    <location>
        <begin position="909"/>
        <end position="920"/>
    </location>
</feature>
<feature type="region of interest" description="Disordered" evidence="1">
    <location>
        <begin position="1262"/>
        <end position="1457"/>
    </location>
</feature>
<feature type="compositionally biased region" description="Polar residues" evidence="1">
    <location>
        <begin position="1066"/>
        <end position="1075"/>
    </location>
</feature>
<feature type="compositionally biased region" description="Polar residues" evidence="1">
    <location>
        <begin position="251"/>
        <end position="261"/>
    </location>
</feature>
<dbReference type="SUPFAM" id="SSF54236">
    <property type="entry name" value="Ubiquitin-like"/>
    <property type="match status" value="1"/>
</dbReference>
<feature type="region of interest" description="Disordered" evidence="1">
    <location>
        <begin position="574"/>
        <end position="641"/>
    </location>
</feature>
<feature type="domain" description="PH" evidence="2">
    <location>
        <begin position="1566"/>
        <end position="1671"/>
    </location>
</feature>
<evidence type="ECO:0000256" key="1">
    <source>
        <dbReference type="SAM" id="MobiDB-lite"/>
    </source>
</evidence>
<feature type="compositionally biased region" description="Low complexity" evidence="1">
    <location>
        <begin position="1307"/>
        <end position="1321"/>
    </location>
</feature>
<reference evidence="3 4" key="1">
    <citation type="journal article" date="2019" name="Nat. Ecol. Evol.">
        <title>Megaphylogeny resolves global patterns of mushroom evolution.</title>
        <authorList>
            <person name="Varga T."/>
            <person name="Krizsan K."/>
            <person name="Foldi C."/>
            <person name="Dima B."/>
            <person name="Sanchez-Garcia M."/>
            <person name="Sanchez-Ramirez S."/>
            <person name="Szollosi G.J."/>
            <person name="Szarkandi J.G."/>
            <person name="Papp V."/>
            <person name="Albert L."/>
            <person name="Andreopoulos W."/>
            <person name="Angelini C."/>
            <person name="Antonin V."/>
            <person name="Barry K.W."/>
            <person name="Bougher N.L."/>
            <person name="Buchanan P."/>
            <person name="Buyck B."/>
            <person name="Bense V."/>
            <person name="Catcheside P."/>
            <person name="Chovatia M."/>
            <person name="Cooper J."/>
            <person name="Damon W."/>
            <person name="Desjardin D."/>
            <person name="Finy P."/>
            <person name="Geml J."/>
            <person name="Haridas S."/>
            <person name="Hughes K."/>
            <person name="Justo A."/>
            <person name="Karasinski D."/>
            <person name="Kautmanova I."/>
            <person name="Kiss B."/>
            <person name="Kocsube S."/>
            <person name="Kotiranta H."/>
            <person name="LaButti K.M."/>
            <person name="Lechner B.E."/>
            <person name="Liimatainen K."/>
            <person name="Lipzen A."/>
            <person name="Lukacs Z."/>
            <person name="Mihaltcheva S."/>
            <person name="Morgado L.N."/>
            <person name="Niskanen T."/>
            <person name="Noordeloos M.E."/>
            <person name="Ohm R.A."/>
            <person name="Ortiz-Santana B."/>
            <person name="Ovrebo C."/>
            <person name="Racz N."/>
            <person name="Riley R."/>
            <person name="Savchenko A."/>
            <person name="Shiryaev A."/>
            <person name="Soop K."/>
            <person name="Spirin V."/>
            <person name="Szebenyi C."/>
            <person name="Tomsovsky M."/>
            <person name="Tulloss R.E."/>
            <person name="Uehling J."/>
            <person name="Grigoriev I.V."/>
            <person name="Vagvolgyi C."/>
            <person name="Papp T."/>
            <person name="Martin F.M."/>
            <person name="Miettinen O."/>
            <person name="Hibbett D.S."/>
            <person name="Nagy L.G."/>
        </authorList>
    </citation>
    <scope>NUCLEOTIDE SEQUENCE [LARGE SCALE GENOMIC DNA]</scope>
    <source>
        <strain evidence="3 4">FP101781</strain>
    </source>
</reference>
<dbReference type="EMBL" id="QPFP01000134">
    <property type="protein sequence ID" value="TEB20661.1"/>
    <property type="molecule type" value="Genomic_DNA"/>
</dbReference>
<feature type="compositionally biased region" description="Polar residues" evidence="1">
    <location>
        <begin position="603"/>
        <end position="614"/>
    </location>
</feature>
<feature type="region of interest" description="Disordered" evidence="1">
    <location>
        <begin position="935"/>
        <end position="980"/>
    </location>
</feature>
<dbReference type="PANTHER" id="PTHR38700:SF1">
    <property type="entry name" value="PH DOMAIN-CONTAINING PROTEIN"/>
    <property type="match status" value="1"/>
</dbReference>
<organism evidence="3 4">
    <name type="scientific">Coprinellus micaceus</name>
    <name type="common">Glistening ink-cap mushroom</name>
    <name type="synonym">Coprinus micaceus</name>
    <dbReference type="NCBI Taxonomy" id="71717"/>
    <lineage>
        <taxon>Eukaryota</taxon>
        <taxon>Fungi</taxon>
        <taxon>Dikarya</taxon>
        <taxon>Basidiomycota</taxon>
        <taxon>Agaricomycotina</taxon>
        <taxon>Agaricomycetes</taxon>
        <taxon>Agaricomycetidae</taxon>
        <taxon>Agaricales</taxon>
        <taxon>Agaricineae</taxon>
        <taxon>Psathyrellaceae</taxon>
        <taxon>Coprinellus</taxon>
    </lineage>
</organism>
<feature type="region of interest" description="Disordered" evidence="1">
    <location>
        <begin position="1196"/>
        <end position="1216"/>
    </location>
</feature>
<evidence type="ECO:0000313" key="3">
    <source>
        <dbReference type="EMBL" id="TEB20661.1"/>
    </source>
</evidence>
<feature type="region of interest" description="Disordered" evidence="1">
    <location>
        <begin position="119"/>
        <end position="154"/>
    </location>
</feature>
<sequence>MYSNDPLYFAVNPHDSDFHIPFSTQDPPKARDLPPTHLFVCGPPRERLPTPTNENWELGIDSRLAIVRDDPDLDNIGFYSNIYTHLDNTTTRSKADIQENVEGMATRRRRSVQSILVPTFLQGSSSTPTSPDGTNPDFNAKGAKRSSRIRAHSSAAAVSGRWSILPAPKSEPVPSPLSPTDTPAFIPSSRDSPPPDFLLDDDPFADLTAGPCISRQPVQTPTSPPPPPEEVILPPTPRSPLMPTVEEVPSKSLTRANSSGAPENKQPLPRAFTPRTPVAAHRRPAFSSRPSLPSLSTLAQMHVVLTKKVRKGRPGAGLPFEPWDNPTADLPPRVLQDVQGTSTQCLPAGTQPLLPSQLVGIATNASATDPLRSEAEIPSHTYVTPGLAFITISSFSDSGHGDLLDSYYSEGSSEGPEGEGRVVVSELDDESLSAYQRYQQYADLTDFDTDTTTTASNSCDELSPPPSSRVSSFDLEPSHALSRSISSSSSRLSDTSSSKSSAGHEDDAHLSVEALPPSRSSAVIALENQLRISFDSGIDPSTTRSSFEDSDTLHSPHTHQFDFLPQIVTSPDSYPYHLTEGLPPTPDLTSSSSPPSGIHYRASRSSTMSSALWTPSSHSPSSYFPPFPPAGKQQQEADPSAKDLVARWRDRYARMDTFGKGSGTFLSDLELSDPLLDLGSSSSHDHGSRGPSMDERELAPVNAQSTVPSFLPETQPLDPSDSTHLSHIPTPRCTDELFQPFYPLKPSAGLAPEGPWPSSADTIRPLQRVFPSAAIEHDEAHNGELGPEEDPLGTDGDGNRINSNVDEFDGVAIESQGGGAAMEPVAHVNLTQATGVPCEAPHSSAQDSAEDPFELGRQALGASTSSFNSAISSASASLSASTSTSHSTHSNTSSYISTSSSGSATSSVYKEHQDDEDTVDMRRYRTQWDGYSYDGAARNVVGDGSGGRGLVDGSGHDGDYRGHGRSHSGSHQYGQGVGVNGWNGSMAGRYHGSSAWATNGGGGRGDDDDEEDEKRRRQLYRGPEPLAFSSSGGHESTSDSDGDYGVPPPTAAAPASPTRYHHLPSHLSSPQQPNLRSFPVSSTATSSDDDDDVPLAQRIPTALTAQKSIRRQVREERHQKKLERAGTVASKVNGSSSREHRSDHDRRLGESATATVFGRDRHETLRPAGAGGPVSPPHLPLSSSLEAALAAAGVAPPVSAPLPPTSQHPHQHVQQAPLVERKPTRVRANTLHNRPSTAQNPFSAEDLAMRLQNVQLAADQHQGLASTSGAAPSSFGMRAHGSGAATGGRTSLDNPEWSARGRTSRDPPTTGFATAPPTLAPSLRPMRSFHREKKSGADEWGMAQAPALPSEAEQKFAIQRQLSRSHSRARHEEPPAVSTRKRSVSVSRGPPSPHVYGVDDPWAPPVPPLPSKPPLDESAYPHTSRKLYKAPPSGRTSTEIDRAVPHGKSPNAPMTALPSGPVVQQRFFVGDMQRFNMVEITSATTAGDVVEMIEAQGGLAGITGSGGWMVFEVAQDFGMERPIRSFELLSDVQASWNKDKMVNLFVLKLTPFAVPLHRNAIPSSSPVHSGYVEWEQKRGKWSKRFMQLREHSLWISKREGKEQVLLCSLSNFDAYIVNRNHRAPKPFAFSLKSTDSLTFFENASDYVHNLSCNERDGKLWMEKILVARSYVLQQERQILFNPKAAGGNASGAALSRAGTLARKGTTRRPVEAPLVSVPPLVFSDQVQRSQPFEPGSLLHGRVS</sequence>
<feature type="compositionally biased region" description="Basic and acidic residues" evidence="1">
    <location>
        <begin position="1137"/>
        <end position="1149"/>
    </location>
</feature>
<comment type="caution">
    <text evidence="3">The sequence shown here is derived from an EMBL/GenBank/DDBJ whole genome shotgun (WGS) entry which is preliminary data.</text>
</comment>
<feature type="compositionally biased region" description="Low complexity" evidence="1">
    <location>
        <begin position="881"/>
        <end position="907"/>
    </location>
</feature>
<feature type="region of interest" description="Disordered" evidence="1">
    <location>
        <begin position="881"/>
        <end position="920"/>
    </location>
</feature>
<name>A0A4Y7SFM1_COPMI</name>
<dbReference type="PANTHER" id="PTHR38700">
    <property type="entry name" value="YALI0E22418P"/>
    <property type="match status" value="1"/>
</dbReference>
<dbReference type="InterPro" id="IPR001849">
    <property type="entry name" value="PH_domain"/>
</dbReference>
<feature type="compositionally biased region" description="Basic residues" evidence="1">
    <location>
        <begin position="142"/>
        <end position="151"/>
    </location>
</feature>
<dbReference type="OrthoDB" id="43122at2759"/>
<dbReference type="Proteomes" id="UP000298030">
    <property type="component" value="Unassembled WGS sequence"/>
</dbReference>
<dbReference type="InterPro" id="IPR029071">
    <property type="entry name" value="Ubiquitin-like_domsf"/>
</dbReference>
<feature type="compositionally biased region" description="Pro residues" evidence="1">
    <location>
        <begin position="222"/>
        <end position="240"/>
    </location>
</feature>
<keyword evidence="4" id="KW-1185">Reference proteome</keyword>
<dbReference type="Pfam" id="PF21989">
    <property type="entry name" value="RA_2"/>
    <property type="match status" value="1"/>
</dbReference>
<evidence type="ECO:0000259" key="2">
    <source>
        <dbReference type="SMART" id="SM00233"/>
    </source>
</evidence>
<feature type="region of interest" description="Disordered" evidence="1">
    <location>
        <begin position="535"/>
        <end position="554"/>
    </location>
</feature>
<dbReference type="SUPFAM" id="SSF50729">
    <property type="entry name" value="PH domain-like"/>
    <property type="match status" value="1"/>
</dbReference>
<dbReference type="Gene3D" id="3.10.20.90">
    <property type="entry name" value="Phosphatidylinositol 3-kinase Catalytic Subunit, Chain A, domain 1"/>
    <property type="match status" value="1"/>
</dbReference>
<protein>
    <recommendedName>
        <fullName evidence="2">PH domain-containing protein</fullName>
    </recommendedName>
</protein>
<feature type="region of interest" description="Disordered" evidence="1">
    <location>
        <begin position="993"/>
        <end position="1150"/>
    </location>
</feature>
<feature type="compositionally biased region" description="Low complexity" evidence="1">
    <location>
        <begin position="587"/>
        <end position="596"/>
    </location>
</feature>
<feature type="compositionally biased region" description="Low complexity" evidence="1">
    <location>
        <begin position="478"/>
        <end position="501"/>
    </location>
</feature>
<feature type="region of interest" description="Disordered" evidence="1">
    <location>
        <begin position="167"/>
        <end position="271"/>
    </location>
</feature>
<dbReference type="STRING" id="71717.A0A4Y7SFM1"/>
<gene>
    <name evidence="3" type="ORF">FA13DRAFT_1779716</name>
</gene>
<feature type="region of interest" description="Disordered" evidence="1">
    <location>
        <begin position="449"/>
        <end position="509"/>
    </location>
</feature>
<accession>A0A4Y7SFM1</accession>
<dbReference type="SMART" id="SM00233">
    <property type="entry name" value="PH"/>
    <property type="match status" value="1"/>
</dbReference>
<feature type="compositionally biased region" description="Gly residues" evidence="1">
    <location>
        <begin position="943"/>
        <end position="952"/>
    </location>
</feature>
<feature type="compositionally biased region" description="Basic and acidic residues" evidence="1">
    <location>
        <begin position="1112"/>
        <end position="1124"/>
    </location>
</feature>
<evidence type="ECO:0000313" key="4">
    <source>
        <dbReference type="Proteomes" id="UP000298030"/>
    </source>
</evidence>
<dbReference type="Gene3D" id="2.30.29.30">
    <property type="entry name" value="Pleckstrin-homology domain (PH domain)/Phosphotyrosine-binding domain (PTB)"/>
    <property type="match status" value="1"/>
</dbReference>